<feature type="signal peptide" evidence="1">
    <location>
        <begin position="1"/>
        <end position="21"/>
    </location>
</feature>
<feature type="chain" id="PRO_5039248953" evidence="1">
    <location>
        <begin position="22"/>
        <end position="148"/>
    </location>
</feature>
<dbReference type="AlphaFoldDB" id="A0A9D4Z182"/>
<dbReference type="EMBL" id="SIDB01000001">
    <property type="protein sequence ID" value="KAI3437634.1"/>
    <property type="molecule type" value="Genomic_DNA"/>
</dbReference>
<proteinExistence type="predicted"/>
<evidence type="ECO:0000313" key="2">
    <source>
        <dbReference type="EMBL" id="KAI3437634.1"/>
    </source>
</evidence>
<keyword evidence="1" id="KW-0732">Signal</keyword>
<organism evidence="2 3">
    <name type="scientific">Chlorella vulgaris</name>
    <name type="common">Green alga</name>
    <dbReference type="NCBI Taxonomy" id="3077"/>
    <lineage>
        <taxon>Eukaryota</taxon>
        <taxon>Viridiplantae</taxon>
        <taxon>Chlorophyta</taxon>
        <taxon>core chlorophytes</taxon>
        <taxon>Trebouxiophyceae</taxon>
        <taxon>Chlorellales</taxon>
        <taxon>Chlorellaceae</taxon>
        <taxon>Chlorella clade</taxon>
        <taxon>Chlorella</taxon>
    </lineage>
</organism>
<dbReference type="Proteomes" id="UP001055712">
    <property type="component" value="Unassembled WGS sequence"/>
</dbReference>
<reference evidence="2" key="2">
    <citation type="submission" date="2020-11" db="EMBL/GenBank/DDBJ databases">
        <authorList>
            <person name="Cecchin M."/>
            <person name="Marcolungo L."/>
            <person name="Rossato M."/>
            <person name="Girolomoni L."/>
            <person name="Cosentino E."/>
            <person name="Cuine S."/>
            <person name="Li-Beisson Y."/>
            <person name="Delledonne M."/>
            <person name="Ballottari M."/>
        </authorList>
    </citation>
    <scope>NUCLEOTIDE SEQUENCE</scope>
    <source>
        <strain evidence="2">211/11P</strain>
        <tissue evidence="2">Whole cell</tissue>
    </source>
</reference>
<keyword evidence="3" id="KW-1185">Reference proteome</keyword>
<sequence length="148" mass="15036">MASRIITAGLLLLCLSACARAQTCYVANQQANIRSKASICSGAKGSVNQGDIIKVTDSPQQECYNWGQTVVVSGGLQGTQGYTNLDAYSQTSCPGPPPNPNGPCKNTGEQCNYASDCCQPGSGPAVTCDGSPKKCSGGAIVTSSAPVP</sequence>
<reference evidence="2" key="1">
    <citation type="journal article" date="2019" name="Plant J.">
        <title>Chlorella vulgaris genome assembly and annotation reveals the molecular basis for metabolic acclimation to high light conditions.</title>
        <authorList>
            <person name="Cecchin M."/>
            <person name="Marcolungo L."/>
            <person name="Rossato M."/>
            <person name="Girolomoni L."/>
            <person name="Cosentino E."/>
            <person name="Cuine S."/>
            <person name="Li-Beisson Y."/>
            <person name="Delledonne M."/>
            <person name="Ballottari M."/>
        </authorList>
    </citation>
    <scope>NUCLEOTIDE SEQUENCE</scope>
    <source>
        <strain evidence="2">211/11P</strain>
    </source>
</reference>
<evidence type="ECO:0000256" key="1">
    <source>
        <dbReference type="SAM" id="SignalP"/>
    </source>
</evidence>
<evidence type="ECO:0000313" key="3">
    <source>
        <dbReference type="Proteomes" id="UP001055712"/>
    </source>
</evidence>
<comment type="caution">
    <text evidence="2">The sequence shown here is derived from an EMBL/GenBank/DDBJ whole genome shotgun (WGS) entry which is preliminary data.</text>
</comment>
<gene>
    <name evidence="2" type="ORF">D9Q98_000086</name>
</gene>
<accession>A0A9D4Z182</accession>
<name>A0A9D4Z182_CHLVU</name>
<protein>
    <submittedName>
        <fullName evidence="2">Uncharacterized protein</fullName>
    </submittedName>
</protein>